<feature type="domain" description="4Fe-4S ferredoxin-type" evidence="1">
    <location>
        <begin position="197"/>
        <end position="229"/>
    </location>
</feature>
<dbReference type="EMBL" id="FZMP01000020">
    <property type="protein sequence ID" value="SNQ59369.1"/>
    <property type="molecule type" value="Genomic_DNA"/>
</dbReference>
<evidence type="ECO:0000313" key="3">
    <source>
        <dbReference type="Proteomes" id="UP000218615"/>
    </source>
</evidence>
<dbReference type="InterPro" id="IPR017900">
    <property type="entry name" value="4Fe4S_Fe_S_CS"/>
</dbReference>
<name>A0A284VJK9_9EURY</name>
<dbReference type="PROSITE" id="PS51379">
    <property type="entry name" value="4FE4S_FER_2"/>
    <property type="match status" value="2"/>
</dbReference>
<gene>
    <name evidence="2" type="ORF">MNV_1160011</name>
</gene>
<dbReference type="OrthoDB" id="23478at2157"/>
<evidence type="ECO:0000313" key="2">
    <source>
        <dbReference type="EMBL" id="SNQ59369.1"/>
    </source>
</evidence>
<proteinExistence type="predicted"/>
<evidence type="ECO:0000259" key="1">
    <source>
        <dbReference type="PROSITE" id="PS51379"/>
    </source>
</evidence>
<dbReference type="GO" id="GO:0016491">
    <property type="term" value="F:oxidoreductase activity"/>
    <property type="evidence" value="ECO:0007669"/>
    <property type="project" value="UniProtKB-ARBA"/>
</dbReference>
<accession>A0A284VJK9</accession>
<organism evidence="2 3">
    <name type="scientific">Candidatus Methanoperedens nitratireducens</name>
    <dbReference type="NCBI Taxonomy" id="1392998"/>
    <lineage>
        <taxon>Archaea</taxon>
        <taxon>Methanobacteriati</taxon>
        <taxon>Methanobacteriota</taxon>
        <taxon>Stenosarchaea group</taxon>
        <taxon>Methanomicrobia</taxon>
        <taxon>Methanosarcinales</taxon>
        <taxon>ANME-2 cluster</taxon>
        <taxon>Candidatus Methanoperedentaceae</taxon>
        <taxon>Candidatus Methanoperedens</taxon>
    </lineage>
</organism>
<dbReference type="PANTHER" id="PTHR42827:SF1">
    <property type="entry name" value="IRON-SULFUR CLUSTER-BINDING PROTEIN"/>
    <property type="match status" value="1"/>
</dbReference>
<reference evidence="3" key="1">
    <citation type="submission" date="2017-06" db="EMBL/GenBank/DDBJ databases">
        <authorList>
            <person name="Cremers G."/>
        </authorList>
    </citation>
    <scope>NUCLEOTIDE SEQUENCE [LARGE SCALE GENOMIC DNA]</scope>
</reference>
<sequence length="242" mass="27038">MNNLSYEIKQSLLNKKASLIGFADIENLPRNVRHSLNYAISIAVALNPHIIAKINASPTREYYLEYQRANDLLSYLGKFTADVLTDNGYKAIPMEPTSDSINQKTLSTALPHKTVATRGGLGWIGKSALLITEEYGAAIRLNTVLTDAELETAVPIEVSHCNECMICSNSCPSRVHTPKNWNVNMKREDFYDAFACKKTLRNFEEKIGIGICGICIAVCPWTKNTLQEKAALNNIFRSMKEY</sequence>
<dbReference type="PROSITE" id="PS00198">
    <property type="entry name" value="4FE4S_FER_1"/>
    <property type="match status" value="1"/>
</dbReference>
<feature type="domain" description="4Fe-4S ferredoxin-type" evidence="1">
    <location>
        <begin position="152"/>
        <end position="181"/>
    </location>
</feature>
<keyword evidence="3" id="KW-1185">Reference proteome</keyword>
<dbReference type="AlphaFoldDB" id="A0A284VJK9"/>
<dbReference type="PANTHER" id="PTHR42827">
    <property type="entry name" value="IRON-SULFUR CLUSTER-BINDING PROTEIN-RELATED"/>
    <property type="match status" value="1"/>
</dbReference>
<dbReference type="SUPFAM" id="SSF46548">
    <property type="entry name" value="alpha-helical ferredoxin"/>
    <property type="match status" value="1"/>
</dbReference>
<dbReference type="RefSeq" id="WP_096203756.1">
    <property type="nucleotide sequence ID" value="NZ_FZMP01000020.1"/>
</dbReference>
<dbReference type="Proteomes" id="UP000218615">
    <property type="component" value="Unassembled WGS sequence"/>
</dbReference>
<protein>
    <submittedName>
        <fullName evidence="2">Iron-sulfur cluster binding protein</fullName>
    </submittedName>
</protein>
<dbReference type="InterPro" id="IPR017896">
    <property type="entry name" value="4Fe4S_Fe-S-bd"/>
</dbReference>